<evidence type="ECO:0000313" key="1">
    <source>
        <dbReference type="EMBL" id="KAG7479884.1"/>
    </source>
</evidence>
<protein>
    <submittedName>
        <fullName evidence="1">Uncharacterized protein</fullName>
    </submittedName>
</protein>
<dbReference type="AlphaFoldDB" id="A0AAV6PYG0"/>
<keyword evidence="2" id="KW-1185">Reference proteome</keyword>
<dbReference type="EMBL" id="JAGKHQ010000020">
    <property type="protein sequence ID" value="KAG7479884.1"/>
    <property type="molecule type" value="Genomic_DNA"/>
</dbReference>
<proteinExistence type="predicted"/>
<evidence type="ECO:0000313" key="2">
    <source>
        <dbReference type="Proteomes" id="UP000693946"/>
    </source>
</evidence>
<dbReference type="Proteomes" id="UP000693946">
    <property type="component" value="Linkage Group LG8"/>
</dbReference>
<accession>A0AAV6PYG0</accession>
<organism evidence="1 2">
    <name type="scientific">Solea senegalensis</name>
    <name type="common">Senegalese sole</name>
    <dbReference type="NCBI Taxonomy" id="28829"/>
    <lineage>
        <taxon>Eukaryota</taxon>
        <taxon>Metazoa</taxon>
        <taxon>Chordata</taxon>
        <taxon>Craniata</taxon>
        <taxon>Vertebrata</taxon>
        <taxon>Euteleostomi</taxon>
        <taxon>Actinopterygii</taxon>
        <taxon>Neopterygii</taxon>
        <taxon>Teleostei</taxon>
        <taxon>Neoteleostei</taxon>
        <taxon>Acanthomorphata</taxon>
        <taxon>Carangaria</taxon>
        <taxon>Pleuronectiformes</taxon>
        <taxon>Pleuronectoidei</taxon>
        <taxon>Soleidae</taxon>
        <taxon>Solea</taxon>
    </lineage>
</organism>
<gene>
    <name evidence="1" type="ORF">JOB18_037645</name>
</gene>
<name>A0AAV6PYG0_SOLSE</name>
<reference evidence="1 2" key="1">
    <citation type="journal article" date="2021" name="Sci. Rep.">
        <title>Chromosome anchoring in Senegalese sole (Solea senegalensis) reveals sex-associated markers and genome rearrangements in flatfish.</title>
        <authorList>
            <person name="Guerrero-Cozar I."/>
            <person name="Gomez-Garrido J."/>
            <person name="Berbel C."/>
            <person name="Martinez-Blanch J.F."/>
            <person name="Alioto T."/>
            <person name="Claros M.G."/>
            <person name="Gagnaire P.A."/>
            <person name="Manchado M."/>
        </authorList>
    </citation>
    <scope>NUCLEOTIDE SEQUENCE [LARGE SCALE GENOMIC DNA]</scope>
    <source>
        <strain evidence="1">Sse05_10M</strain>
    </source>
</reference>
<sequence length="163" mass="18030">MSGAAHTVSVCDDIVLILSVSVDAVGQTVRQIDVKVSSLLLHVSLELIRFFTQILHRVHTHTDTQRDLKHLLQPSVHFDGGFNGVQTVGTSTSCPLRHVTPPPVEYISFSLIFAGKNASSANRFETEASLSPSHFQLLSRDAFTCHRKYGILFYSNYTKSCLV</sequence>
<comment type="caution">
    <text evidence="1">The sequence shown here is derived from an EMBL/GenBank/DDBJ whole genome shotgun (WGS) entry which is preliminary data.</text>
</comment>